<dbReference type="EMBL" id="FXYH01000029">
    <property type="protein sequence ID" value="SMX50243.1"/>
    <property type="molecule type" value="Genomic_DNA"/>
</dbReference>
<proteinExistence type="predicted"/>
<keyword evidence="2" id="KW-1185">Reference proteome</keyword>
<gene>
    <name evidence="1" type="ORF">PEV8663_04560</name>
</gene>
<sequence>MTSGAGWRQSPTLVRHFSNQRGGPLLRRAHMQCEGGVPLRDTQFRVFLQITPSFMISRIVGMSRGRGSASYHISLPPMTVMFSRGFPSTIRRRHKRLPRSNQEDLRGKGWLFPSMQEVRLPKRLPQQALHDCRRVQRGTTFRDPFVSGTIQQGQNDVRLERHFWLDFLDVLKKSGPIAV</sequence>
<protein>
    <submittedName>
        <fullName evidence="1">Uncharacterized protein</fullName>
    </submittedName>
</protein>
<accession>A0A238L560</accession>
<evidence type="ECO:0000313" key="1">
    <source>
        <dbReference type="EMBL" id="SMX50243.1"/>
    </source>
</evidence>
<dbReference type="Proteomes" id="UP000220836">
    <property type="component" value="Unassembled WGS sequence"/>
</dbReference>
<organism evidence="1 2">
    <name type="scientific">Pelagimonas varians</name>
    <dbReference type="NCBI Taxonomy" id="696760"/>
    <lineage>
        <taxon>Bacteria</taxon>
        <taxon>Pseudomonadati</taxon>
        <taxon>Pseudomonadota</taxon>
        <taxon>Alphaproteobacteria</taxon>
        <taxon>Rhodobacterales</taxon>
        <taxon>Roseobacteraceae</taxon>
        <taxon>Pelagimonas</taxon>
    </lineage>
</organism>
<dbReference type="AlphaFoldDB" id="A0A238L560"/>
<evidence type="ECO:0000313" key="2">
    <source>
        <dbReference type="Proteomes" id="UP000220836"/>
    </source>
</evidence>
<reference evidence="1 2" key="1">
    <citation type="submission" date="2017-05" db="EMBL/GenBank/DDBJ databases">
        <authorList>
            <person name="Song R."/>
            <person name="Chenine A.L."/>
            <person name="Ruprecht R.M."/>
        </authorList>
    </citation>
    <scope>NUCLEOTIDE SEQUENCE [LARGE SCALE GENOMIC DNA]</scope>
    <source>
        <strain evidence="1 2">CECT 8663</strain>
    </source>
</reference>
<name>A0A238L560_9RHOB</name>